<dbReference type="OrthoDB" id="1600564at2759"/>
<evidence type="ECO:0000256" key="3">
    <source>
        <dbReference type="SAM" id="SignalP"/>
    </source>
</evidence>
<dbReference type="EMBL" id="JANBPU010000561">
    <property type="protein sequence ID" value="KAJ1910544.1"/>
    <property type="molecule type" value="Genomic_DNA"/>
</dbReference>
<sequence>MSFLFFFLLLMTLGSSLARLSSTQARQARSPNYLAVFGDSYSDVGNSYMLTSGITSYWNRRFTNGPNWIDYISALYNQPVFNFAVGGALVNNTFLHQSFQTVQKNPQESQNNGTTNNSSTKSDQNPGSSQVSTLPSSFGSSPSIDCQVDAFVSNFLYTSHASKTTAFIEPGGNDFVWLVGNNSTGPVNTQLQQSFIEAATDTVIKSAQKLVDHGVRRIIVWNYGTFNDSKISSSFDKDACQEITDSFNSRLAEKIGVFKDMNNKRKGIDFVEIFDMKTMSKVCKLPKVLDALGISEPHKPCINNSGYKAPGDVECQNPDEHFFYDWGHFSTKIHAVLGLKMFELLNSRDYDISEAGILHIIEKFGVKEWNSGNSVYHKVWPEANSNISWL</sequence>
<feature type="signal peptide" evidence="3">
    <location>
        <begin position="1"/>
        <end position="18"/>
    </location>
</feature>
<dbReference type="PANTHER" id="PTHR45648">
    <property type="entry name" value="GDSL LIPASE/ACYLHYDROLASE FAMILY PROTEIN (AFU_ORTHOLOGUE AFUA_4G14700)"/>
    <property type="match status" value="1"/>
</dbReference>
<evidence type="ECO:0000256" key="2">
    <source>
        <dbReference type="SAM" id="MobiDB-lite"/>
    </source>
</evidence>
<dbReference type="Proteomes" id="UP001150538">
    <property type="component" value="Unassembled WGS sequence"/>
</dbReference>
<feature type="chain" id="PRO_5040731512" evidence="3">
    <location>
        <begin position="19"/>
        <end position="390"/>
    </location>
</feature>
<organism evidence="4 5">
    <name type="scientific">Mycoemilia scoparia</name>
    <dbReference type="NCBI Taxonomy" id="417184"/>
    <lineage>
        <taxon>Eukaryota</taxon>
        <taxon>Fungi</taxon>
        <taxon>Fungi incertae sedis</taxon>
        <taxon>Zoopagomycota</taxon>
        <taxon>Kickxellomycotina</taxon>
        <taxon>Kickxellomycetes</taxon>
        <taxon>Kickxellales</taxon>
        <taxon>Kickxellaceae</taxon>
        <taxon>Mycoemilia</taxon>
    </lineage>
</organism>
<protein>
    <submittedName>
        <fullName evidence="4">Uncharacterized protein</fullName>
    </submittedName>
</protein>
<dbReference type="PANTHER" id="PTHR45648:SF22">
    <property type="entry name" value="GDSL LIPASE_ACYLHYDROLASE FAMILY PROTEIN (AFU_ORTHOLOGUE AFUA_4G14700)"/>
    <property type="match status" value="1"/>
</dbReference>
<dbReference type="GO" id="GO:0016787">
    <property type="term" value="F:hydrolase activity"/>
    <property type="evidence" value="ECO:0007669"/>
    <property type="project" value="UniProtKB-KW"/>
</dbReference>
<feature type="compositionally biased region" description="Low complexity" evidence="2">
    <location>
        <begin position="109"/>
        <end position="122"/>
    </location>
</feature>
<evidence type="ECO:0000256" key="1">
    <source>
        <dbReference type="ARBA" id="ARBA00022801"/>
    </source>
</evidence>
<name>A0A9W8DI84_9FUNG</name>
<dbReference type="InterPro" id="IPR051058">
    <property type="entry name" value="GDSL_Est/Lipase"/>
</dbReference>
<dbReference type="SUPFAM" id="SSF52266">
    <property type="entry name" value="SGNH hydrolase"/>
    <property type="match status" value="1"/>
</dbReference>
<dbReference type="InterPro" id="IPR036514">
    <property type="entry name" value="SGNH_hydro_sf"/>
</dbReference>
<feature type="region of interest" description="Disordered" evidence="2">
    <location>
        <begin position="101"/>
        <end position="136"/>
    </location>
</feature>
<evidence type="ECO:0000313" key="5">
    <source>
        <dbReference type="Proteomes" id="UP001150538"/>
    </source>
</evidence>
<keyword evidence="1" id="KW-0378">Hydrolase</keyword>
<dbReference type="AlphaFoldDB" id="A0A9W8DI84"/>
<dbReference type="Gene3D" id="3.40.50.1110">
    <property type="entry name" value="SGNH hydrolase"/>
    <property type="match status" value="1"/>
</dbReference>
<keyword evidence="5" id="KW-1185">Reference proteome</keyword>
<proteinExistence type="predicted"/>
<keyword evidence="3" id="KW-0732">Signal</keyword>
<accession>A0A9W8DI84</accession>
<reference evidence="4" key="1">
    <citation type="submission" date="2022-07" db="EMBL/GenBank/DDBJ databases">
        <title>Phylogenomic reconstructions and comparative analyses of Kickxellomycotina fungi.</title>
        <authorList>
            <person name="Reynolds N.K."/>
            <person name="Stajich J.E."/>
            <person name="Barry K."/>
            <person name="Grigoriev I.V."/>
            <person name="Crous P."/>
            <person name="Smith M.E."/>
        </authorList>
    </citation>
    <scope>NUCLEOTIDE SEQUENCE</scope>
    <source>
        <strain evidence="4">NBRC 100468</strain>
    </source>
</reference>
<comment type="caution">
    <text evidence="4">The sequence shown here is derived from an EMBL/GenBank/DDBJ whole genome shotgun (WGS) entry which is preliminary data.</text>
</comment>
<gene>
    <name evidence="4" type="ORF">H4219_006183</name>
</gene>
<evidence type="ECO:0000313" key="4">
    <source>
        <dbReference type="EMBL" id="KAJ1910544.1"/>
    </source>
</evidence>